<dbReference type="AlphaFoldDB" id="A0AAE3B5T2"/>
<keyword evidence="4 7" id="KW-1133">Transmembrane helix</keyword>
<name>A0AAE3B5T2_9RHOB</name>
<keyword evidence="10" id="KW-1185">Reference proteome</keyword>
<dbReference type="Pfam" id="PF00482">
    <property type="entry name" value="T2SSF"/>
    <property type="match status" value="1"/>
</dbReference>
<feature type="transmembrane region" description="Helical" evidence="7">
    <location>
        <begin position="256"/>
        <end position="281"/>
    </location>
</feature>
<dbReference type="PANTHER" id="PTHR35007:SF1">
    <property type="entry name" value="PILUS ASSEMBLY PROTEIN"/>
    <property type="match status" value="1"/>
</dbReference>
<keyword evidence="2" id="KW-1003">Cell membrane</keyword>
<evidence type="ECO:0000256" key="4">
    <source>
        <dbReference type="ARBA" id="ARBA00022989"/>
    </source>
</evidence>
<dbReference type="RefSeq" id="WP_203243701.1">
    <property type="nucleotide sequence ID" value="NZ_JAFBRH010000001.1"/>
</dbReference>
<comment type="caution">
    <text evidence="9">The sequence shown here is derived from an EMBL/GenBank/DDBJ whole genome shotgun (WGS) entry which is preliminary data.</text>
</comment>
<dbReference type="PANTHER" id="PTHR35007">
    <property type="entry name" value="INTEGRAL MEMBRANE PROTEIN-RELATED"/>
    <property type="match status" value="1"/>
</dbReference>
<feature type="transmembrane region" description="Helical" evidence="7">
    <location>
        <begin position="293"/>
        <end position="310"/>
    </location>
</feature>
<gene>
    <name evidence="9" type="ORF">JQV55_03665</name>
</gene>
<feature type="coiled-coil region" evidence="6">
    <location>
        <begin position="228"/>
        <end position="255"/>
    </location>
</feature>
<dbReference type="GO" id="GO:0005886">
    <property type="term" value="C:plasma membrane"/>
    <property type="evidence" value="ECO:0007669"/>
    <property type="project" value="UniProtKB-SubCell"/>
</dbReference>
<proteinExistence type="predicted"/>
<organism evidence="9 10">
    <name type="scientific">Sulfitobacter geojensis</name>
    <dbReference type="NCBI Taxonomy" id="1342299"/>
    <lineage>
        <taxon>Bacteria</taxon>
        <taxon>Pseudomonadati</taxon>
        <taxon>Pseudomonadota</taxon>
        <taxon>Alphaproteobacteria</taxon>
        <taxon>Rhodobacterales</taxon>
        <taxon>Roseobacteraceae</taxon>
        <taxon>Sulfitobacter</taxon>
    </lineage>
</organism>
<dbReference type="InterPro" id="IPR042094">
    <property type="entry name" value="T2SS_GspF_sf"/>
</dbReference>
<feature type="transmembrane region" description="Helical" evidence="7">
    <location>
        <begin position="89"/>
        <end position="109"/>
    </location>
</feature>
<evidence type="ECO:0000313" key="10">
    <source>
        <dbReference type="Proteomes" id="UP000732193"/>
    </source>
</evidence>
<keyword evidence="3 7" id="KW-0812">Transmembrane</keyword>
<dbReference type="InterPro" id="IPR018076">
    <property type="entry name" value="T2SS_GspF_dom"/>
</dbReference>
<dbReference type="EMBL" id="JAFBRM010000001">
    <property type="protein sequence ID" value="MBM1712651.1"/>
    <property type="molecule type" value="Genomic_DNA"/>
</dbReference>
<accession>A0AAE3B5T2</accession>
<feature type="transmembrane region" description="Helical" evidence="7">
    <location>
        <begin position="115"/>
        <end position="134"/>
    </location>
</feature>
<evidence type="ECO:0000256" key="2">
    <source>
        <dbReference type="ARBA" id="ARBA00022475"/>
    </source>
</evidence>
<evidence type="ECO:0000256" key="3">
    <source>
        <dbReference type="ARBA" id="ARBA00022692"/>
    </source>
</evidence>
<dbReference type="Proteomes" id="UP000732193">
    <property type="component" value="Unassembled WGS sequence"/>
</dbReference>
<evidence type="ECO:0000313" key="9">
    <source>
        <dbReference type="EMBL" id="MBM1712651.1"/>
    </source>
</evidence>
<keyword evidence="5 7" id="KW-0472">Membrane</keyword>
<evidence type="ECO:0000256" key="5">
    <source>
        <dbReference type="ARBA" id="ARBA00023136"/>
    </source>
</evidence>
<comment type="subcellular location">
    <subcellularLocation>
        <location evidence="1">Cell membrane</location>
        <topology evidence="1">Multi-pass membrane protein</topology>
    </subcellularLocation>
</comment>
<reference evidence="9 10" key="1">
    <citation type="submission" date="2021-01" db="EMBL/GenBank/DDBJ databases">
        <title>Diatom-associated Roseobacters Show Island Model of Population Structure.</title>
        <authorList>
            <person name="Qu L."/>
            <person name="Feng X."/>
            <person name="Chen Y."/>
            <person name="Li L."/>
            <person name="Wang X."/>
            <person name="Hu Z."/>
            <person name="Wang H."/>
            <person name="Luo H."/>
        </authorList>
    </citation>
    <scope>NUCLEOTIDE SEQUENCE [LARGE SCALE GENOMIC DNA]</scope>
    <source>
        <strain evidence="9 10">TR60-84</strain>
    </source>
</reference>
<protein>
    <submittedName>
        <fullName evidence="9">Type II secretion system F family protein</fullName>
    </submittedName>
</protein>
<evidence type="ECO:0000256" key="1">
    <source>
        <dbReference type="ARBA" id="ARBA00004651"/>
    </source>
</evidence>
<feature type="transmembrane region" description="Helical" evidence="7">
    <location>
        <begin position="6"/>
        <end position="26"/>
    </location>
</feature>
<dbReference type="Gene3D" id="1.20.81.30">
    <property type="entry name" value="Type II secretion system (T2SS), domain F"/>
    <property type="match status" value="1"/>
</dbReference>
<evidence type="ECO:0000259" key="8">
    <source>
        <dbReference type="Pfam" id="PF00482"/>
    </source>
</evidence>
<keyword evidence="6" id="KW-0175">Coiled coil</keyword>
<evidence type="ECO:0000256" key="7">
    <source>
        <dbReference type="SAM" id="Phobius"/>
    </source>
</evidence>
<sequence>MSTFTLLLMAGFALNAGLILFGFVLADRQRRRHIARLHRQKDAMALPAVQRSKSRKRGPVRPTNATERFVAFFERQLDQTSLRIGVNEFLIQVGIGLLALYALAVLALGLHPITALPVAAVLTFGMMMSILNIAQSRYKAAFSAGLPEALDIFARGLRAGRPVTDSMAIVVDNSSGPILHEFSRCRDEVRMGTSLPDCLERLSARLPLAEVNFFAVSTALQAETGGNLIETMENLAAQLRERRKLRKKARALTSEARASAIILASLPFAVTLLIAVLNGAYLEPLYADPRGRIMSAAALGSIVLGIFIMVRMGKLDV</sequence>
<evidence type="ECO:0000256" key="6">
    <source>
        <dbReference type="SAM" id="Coils"/>
    </source>
</evidence>
<feature type="domain" description="Type II secretion system protein GspF" evidence="8">
    <location>
        <begin position="150"/>
        <end position="274"/>
    </location>
</feature>